<dbReference type="Pfam" id="PF07195">
    <property type="entry name" value="FliD_C"/>
    <property type="match status" value="1"/>
</dbReference>
<evidence type="ECO:0000259" key="6">
    <source>
        <dbReference type="Pfam" id="PF02465"/>
    </source>
</evidence>
<dbReference type="GO" id="GO:0009424">
    <property type="term" value="C:bacterial-type flagellum hook"/>
    <property type="evidence" value="ECO:0007669"/>
    <property type="project" value="UniProtKB-UniRule"/>
</dbReference>
<dbReference type="Pfam" id="PF02465">
    <property type="entry name" value="FliD_N"/>
    <property type="match status" value="1"/>
</dbReference>
<comment type="subcellular location">
    <subcellularLocation>
        <location evidence="5">Secreted</location>
    </subcellularLocation>
    <subcellularLocation>
        <location evidence="5">Bacterial flagellum</location>
    </subcellularLocation>
</comment>
<dbReference type="PATRIC" id="fig|999408.3.peg.1188"/>
<comment type="function">
    <text evidence="5">Required for morphogenesis and for the elongation of the flagellar filament by facilitating polymerization of the flagellin monomers at the tip of growing filament. Forms a capping structure, which prevents flagellin subunits (transported through the central channel of the flagellum) from leaking out without polymerization at the distal end.</text>
</comment>
<dbReference type="PANTHER" id="PTHR30288:SF0">
    <property type="entry name" value="FLAGELLAR HOOK-ASSOCIATED PROTEIN 2"/>
    <property type="match status" value="1"/>
</dbReference>
<accession>A0A0E2HEB2</accession>
<evidence type="ECO:0000256" key="3">
    <source>
        <dbReference type="ARBA" id="ARBA00023054"/>
    </source>
</evidence>
<keyword evidence="5" id="KW-0964">Secreted</keyword>
<dbReference type="InterPro" id="IPR010809">
    <property type="entry name" value="FliD_C"/>
</dbReference>
<evidence type="ECO:0000256" key="4">
    <source>
        <dbReference type="ARBA" id="ARBA00023143"/>
    </source>
</evidence>
<evidence type="ECO:0000313" key="8">
    <source>
        <dbReference type="EMBL" id="ENZ18792.1"/>
    </source>
</evidence>
<dbReference type="InterPro" id="IPR040026">
    <property type="entry name" value="FliD"/>
</dbReference>
<dbReference type="InterPro" id="IPR003481">
    <property type="entry name" value="FliD_N"/>
</dbReference>
<dbReference type="GO" id="GO:0071973">
    <property type="term" value="P:bacterial-type flagellum-dependent cell motility"/>
    <property type="evidence" value="ECO:0007669"/>
    <property type="project" value="TreeGrafter"/>
</dbReference>
<comment type="subunit">
    <text evidence="2 5">Homopentamer.</text>
</comment>
<dbReference type="Proteomes" id="UP000013085">
    <property type="component" value="Unassembled WGS sequence"/>
</dbReference>
<dbReference type="HOGENOM" id="CLU_015182_0_0_9"/>
<dbReference type="AlphaFoldDB" id="A0A0E2HEB2"/>
<dbReference type="EMBL" id="AGYR01000007">
    <property type="protein sequence ID" value="ENZ18792.1"/>
    <property type="molecule type" value="Genomic_DNA"/>
</dbReference>
<evidence type="ECO:0000259" key="7">
    <source>
        <dbReference type="Pfam" id="PF07195"/>
    </source>
</evidence>
<proteinExistence type="inferred from homology"/>
<keyword evidence="4 5" id="KW-0975">Bacterial flagellum</keyword>
<evidence type="ECO:0000256" key="2">
    <source>
        <dbReference type="ARBA" id="ARBA00011255"/>
    </source>
</evidence>
<dbReference type="PANTHER" id="PTHR30288">
    <property type="entry name" value="FLAGELLAR CAP/ASSEMBLY PROTEIN FLID"/>
    <property type="match status" value="1"/>
</dbReference>
<feature type="domain" description="Flagellar hook-associated protein 2 C-terminal" evidence="7">
    <location>
        <begin position="582"/>
        <end position="822"/>
    </location>
</feature>
<reference evidence="8 9" key="1">
    <citation type="submission" date="2013-01" db="EMBL/GenBank/DDBJ databases">
        <title>The Genome Sequence of Clostridium clostridioforme 90A8.</title>
        <authorList>
            <consortium name="The Broad Institute Genome Sequencing Platform"/>
            <person name="Earl A."/>
            <person name="Ward D."/>
            <person name="Feldgarden M."/>
            <person name="Gevers D."/>
            <person name="Courvalin P."/>
            <person name="Lambert T."/>
            <person name="Walker B."/>
            <person name="Young S.K."/>
            <person name="Zeng Q."/>
            <person name="Gargeya S."/>
            <person name="Fitzgerald M."/>
            <person name="Haas B."/>
            <person name="Abouelleil A."/>
            <person name="Alvarado L."/>
            <person name="Arachchi H.M."/>
            <person name="Berlin A.M."/>
            <person name="Chapman S.B."/>
            <person name="Dewar J."/>
            <person name="Goldberg J."/>
            <person name="Griggs A."/>
            <person name="Gujja S."/>
            <person name="Hansen M."/>
            <person name="Howarth C."/>
            <person name="Imamovic A."/>
            <person name="Larimer J."/>
            <person name="McCowan C."/>
            <person name="Murphy C."/>
            <person name="Neiman D."/>
            <person name="Pearson M."/>
            <person name="Priest M."/>
            <person name="Roberts A."/>
            <person name="Saif S."/>
            <person name="Shea T."/>
            <person name="Sisk P."/>
            <person name="Sykes S."/>
            <person name="Wortman J."/>
            <person name="Nusbaum C."/>
            <person name="Birren B."/>
        </authorList>
    </citation>
    <scope>NUCLEOTIDE SEQUENCE [LARGE SCALE GENOMIC DNA]</scope>
    <source>
        <strain evidence="8 9">90A8</strain>
    </source>
</reference>
<organism evidence="8 9">
    <name type="scientific">[Clostridium] clostridioforme 90A8</name>
    <dbReference type="NCBI Taxonomy" id="999408"/>
    <lineage>
        <taxon>Bacteria</taxon>
        <taxon>Bacillati</taxon>
        <taxon>Bacillota</taxon>
        <taxon>Clostridia</taxon>
        <taxon>Lachnospirales</taxon>
        <taxon>Lachnospiraceae</taxon>
        <taxon>Enterocloster</taxon>
    </lineage>
</organism>
<dbReference type="GO" id="GO:0009421">
    <property type="term" value="C:bacterial-type flagellum filament cap"/>
    <property type="evidence" value="ECO:0007669"/>
    <property type="project" value="InterPro"/>
</dbReference>
<gene>
    <name evidence="8" type="ORF">HMPREF1090_01109</name>
</gene>
<comment type="similarity">
    <text evidence="1 5">Belongs to the FliD family.</text>
</comment>
<protein>
    <recommendedName>
        <fullName evidence="5">Flagellar hook-associated protein 2</fullName>
        <shortName evidence="5">HAP2</shortName>
    </recommendedName>
    <alternativeName>
        <fullName evidence="5">Flagellar cap protein</fullName>
    </alternativeName>
</protein>
<dbReference type="RefSeq" id="WP_002594950.1">
    <property type="nucleotide sequence ID" value="NZ_KB850998.1"/>
</dbReference>
<name>A0A0E2HEB2_9FIRM</name>
<comment type="caution">
    <text evidence="8">The sequence shown here is derived from an EMBL/GenBank/DDBJ whole genome shotgun (WGS) entry which is preliminary data.</text>
</comment>
<feature type="domain" description="Flagellar hook-associated protein 2 N-terminal" evidence="6">
    <location>
        <begin position="23"/>
        <end position="128"/>
    </location>
</feature>
<dbReference type="GO" id="GO:0007155">
    <property type="term" value="P:cell adhesion"/>
    <property type="evidence" value="ECO:0007669"/>
    <property type="project" value="InterPro"/>
</dbReference>
<sequence>MASVSGTGSLGNTSLRGYGGLVSGIDRDQVIEQLTAATNAKITNKKSEMTKLSWKQEAFQSISNKILALQDNFMSYSSSSNLKDASIFAKNRISILGDSKVTKFVSATGSSSLVNSLAILGVRQTATASTRISDKKNGTDSITADRITEENLNNPAACQTSNLKGSQLTFGYYNEVTKKYDATATFSFPSAYKDEDGKSQKIDYTDIYGADGNADAGKIRELTDKLNTALKQSGLKLGENQLSDVFEFGFDADSGSFRINTKAGHENTNIVLRDTSSALGALGYKKADGADTSKGISLKASNNVFNANSSDFASKSVKRQSVVQYLTGRKVSFSYGGQTKEIELVKKGETFSDLSDLAAKMTERLEKAFGVGNVTAEAENGTLKFKVGDSSQSLTINESDPEVRSMLGILNGASNKLSLNASLWDNKEKLGLDAGDFDSDGNGYIEINKTKIKFTKNTTINELMDKINNNKEIGVKASYLSTTNQFVLVADETGKRGEIDLGANGAGEKLFGCTYTEDGNGKRTYTNGGSSEDGKNAQILVSYGNGINTMVESLSNSFDLAGLRVTVSGEFGDIEGSEGNWSYDKSQAVTFSASADIDGVTEKVKKFIEDYNALVEEINTQITTKPDSSYGPLTDEQKDEMSETSIENWEKKAKQGILFNDTTMRELSMDMQGVLTELVGSVANYADLEDIGITISTDYKDGGKLVFNESAFRTAMTDEPDKVSNIITGGGDVKKGLTKIIEDTLTPYANRYPERNGGSYGRLIAEAGSEKLPLSVQNNQIYRELKEMEEAIEKFRLQLKSEQDRYINQFTRMETMINQMNAQASYLSQLQG</sequence>
<evidence type="ECO:0000313" key="9">
    <source>
        <dbReference type="Proteomes" id="UP000013085"/>
    </source>
</evidence>
<evidence type="ECO:0000256" key="5">
    <source>
        <dbReference type="RuleBase" id="RU362066"/>
    </source>
</evidence>
<evidence type="ECO:0000256" key="1">
    <source>
        <dbReference type="ARBA" id="ARBA00009764"/>
    </source>
</evidence>
<dbReference type="GO" id="GO:0005576">
    <property type="term" value="C:extracellular region"/>
    <property type="evidence" value="ECO:0007669"/>
    <property type="project" value="UniProtKB-SubCell"/>
</dbReference>
<keyword evidence="3 5" id="KW-0175">Coiled coil</keyword>
<feature type="coiled-coil region" evidence="5">
    <location>
        <begin position="778"/>
        <end position="805"/>
    </location>
</feature>